<dbReference type="EC" id="1.1.1.49" evidence="6"/>
<evidence type="ECO:0000256" key="3">
    <source>
        <dbReference type="ARBA" id="ARBA00022857"/>
    </source>
</evidence>
<evidence type="ECO:0000256" key="2">
    <source>
        <dbReference type="ARBA" id="ARBA00022526"/>
    </source>
</evidence>
<comment type="function">
    <text evidence="6">Catalyzes the oxidation of glucose 6-phosphate to 6-phosphogluconolactone.</text>
</comment>
<comment type="catalytic activity">
    <reaction evidence="6">
        <text>D-glucose 6-phosphate + NADP(+) = 6-phospho-D-glucono-1,5-lactone + NADPH + H(+)</text>
        <dbReference type="Rhea" id="RHEA:15841"/>
        <dbReference type="ChEBI" id="CHEBI:15378"/>
        <dbReference type="ChEBI" id="CHEBI:57783"/>
        <dbReference type="ChEBI" id="CHEBI:57955"/>
        <dbReference type="ChEBI" id="CHEBI:58349"/>
        <dbReference type="ChEBI" id="CHEBI:61548"/>
        <dbReference type="EC" id="1.1.1.49"/>
    </reaction>
</comment>
<evidence type="ECO:0000256" key="5">
    <source>
        <dbReference type="ARBA" id="ARBA00023277"/>
    </source>
</evidence>
<evidence type="ECO:0000313" key="10">
    <source>
        <dbReference type="Proteomes" id="UP001526147"/>
    </source>
</evidence>
<feature type="binding site" evidence="6">
    <location>
        <position position="341"/>
    </location>
    <ligand>
        <name>substrate</name>
    </ligand>
</feature>
<organism evidence="9 10">
    <name type="scientific">Metabacillus halosaccharovorans</name>
    <dbReference type="NCBI Taxonomy" id="930124"/>
    <lineage>
        <taxon>Bacteria</taxon>
        <taxon>Bacillati</taxon>
        <taxon>Bacillota</taxon>
        <taxon>Bacilli</taxon>
        <taxon>Bacillales</taxon>
        <taxon>Bacillaceae</taxon>
        <taxon>Metabacillus</taxon>
    </lineage>
</organism>
<gene>
    <name evidence="6 9" type="primary">zwf</name>
    <name evidence="9" type="ORF">OIH86_09370</name>
</gene>
<accession>A0ABT3DFN4</accession>
<feature type="binding site" evidence="6">
    <location>
        <begin position="10"/>
        <end position="17"/>
    </location>
    <ligand>
        <name>NADP(+)</name>
        <dbReference type="ChEBI" id="CHEBI:58349"/>
    </ligand>
</feature>
<dbReference type="InterPro" id="IPR022675">
    <property type="entry name" value="G6P_DH_C"/>
</dbReference>
<comment type="caution">
    <text evidence="9">The sequence shown here is derived from an EMBL/GenBank/DDBJ whole genome shotgun (WGS) entry which is preliminary data.</text>
</comment>
<feature type="binding site" evidence="6">
    <location>
        <position position="236"/>
    </location>
    <ligand>
        <name>substrate</name>
    </ligand>
</feature>
<dbReference type="PRINTS" id="PR00079">
    <property type="entry name" value="G6PDHDRGNASE"/>
</dbReference>
<dbReference type="PIRSF" id="PIRSF000110">
    <property type="entry name" value="G6PD"/>
    <property type="match status" value="1"/>
</dbReference>
<evidence type="ECO:0000259" key="8">
    <source>
        <dbReference type="Pfam" id="PF02781"/>
    </source>
</evidence>
<dbReference type="Pfam" id="PF00479">
    <property type="entry name" value="G6PD_N"/>
    <property type="match status" value="1"/>
</dbReference>
<evidence type="ECO:0000256" key="4">
    <source>
        <dbReference type="ARBA" id="ARBA00023002"/>
    </source>
</evidence>
<comment type="similarity">
    <text evidence="6">Belongs to the glucose-6-phosphate dehydrogenase family.</text>
</comment>
<dbReference type="HAMAP" id="MF_00966">
    <property type="entry name" value="G6PD"/>
    <property type="match status" value="1"/>
</dbReference>
<dbReference type="NCBIfam" id="TIGR00871">
    <property type="entry name" value="zwf"/>
    <property type="match status" value="1"/>
</dbReference>
<dbReference type="PANTHER" id="PTHR23429">
    <property type="entry name" value="GLUCOSE-6-PHOSPHATE 1-DEHYDROGENASE G6PD"/>
    <property type="match status" value="1"/>
</dbReference>
<feature type="binding site" evidence="6">
    <location>
        <position position="183"/>
    </location>
    <ligand>
        <name>substrate</name>
    </ligand>
</feature>
<feature type="binding site" evidence="6">
    <location>
        <position position="346"/>
    </location>
    <ligand>
        <name>substrate</name>
    </ligand>
</feature>
<evidence type="ECO:0000256" key="6">
    <source>
        <dbReference type="HAMAP-Rule" id="MF_00966"/>
    </source>
</evidence>
<keyword evidence="3 6" id="KW-0521">NADP</keyword>
<evidence type="ECO:0000313" key="9">
    <source>
        <dbReference type="EMBL" id="MCV9885865.1"/>
    </source>
</evidence>
<feature type="binding site" evidence="6">
    <location>
        <position position="217"/>
    </location>
    <ligand>
        <name>substrate</name>
    </ligand>
</feature>
<name>A0ABT3DFN4_9BACI</name>
<protein>
    <recommendedName>
        <fullName evidence="6">Glucose-6-phosphate 1-dehydrogenase</fullName>
        <shortName evidence="6">G6PD</shortName>
        <ecNumber evidence="6">1.1.1.49</ecNumber>
    </recommendedName>
</protein>
<keyword evidence="4 6" id="KW-0560">Oxidoreductase</keyword>
<keyword evidence="2 6" id="KW-0313">Glucose metabolism</keyword>
<dbReference type="SUPFAM" id="SSF51735">
    <property type="entry name" value="NAD(P)-binding Rossmann-fold domains"/>
    <property type="match status" value="1"/>
</dbReference>
<dbReference type="InterPro" id="IPR036291">
    <property type="entry name" value="NAD(P)-bd_dom_sf"/>
</dbReference>
<dbReference type="RefSeq" id="WP_264142567.1">
    <property type="nucleotide sequence ID" value="NZ_JAOYEY010000035.1"/>
</dbReference>
<proteinExistence type="inferred from homology"/>
<dbReference type="InterPro" id="IPR001282">
    <property type="entry name" value="G6P_DH"/>
</dbReference>
<feature type="domain" description="Glucose-6-phosphate dehydrogenase NAD-binding" evidence="7">
    <location>
        <begin position="7"/>
        <end position="188"/>
    </location>
</feature>
<dbReference type="Proteomes" id="UP001526147">
    <property type="component" value="Unassembled WGS sequence"/>
</dbReference>
<comment type="caution">
    <text evidence="6">Lacks conserved residue(s) required for the propagation of feature annotation.</text>
</comment>
<keyword evidence="5 6" id="KW-0119">Carbohydrate metabolism</keyword>
<dbReference type="SUPFAM" id="SSF55347">
    <property type="entry name" value="Glyceraldehyde-3-phosphate dehydrogenase-like, C-terminal domain"/>
    <property type="match status" value="1"/>
</dbReference>
<keyword evidence="10" id="KW-1185">Reference proteome</keyword>
<feature type="binding site" evidence="6">
    <location>
        <begin position="86"/>
        <end position="87"/>
    </location>
    <ligand>
        <name>NADP(+)</name>
        <dbReference type="ChEBI" id="CHEBI:58349"/>
    </ligand>
</feature>
<sequence length="493" mass="56783">MDCSTFVLFGATGDLAKRKIIPALFELFLSQKLPTPFSIIGSSIIEYTDDVFHDHVKSSIDSFSHHSSSDPKMSDFLHLIRYCKVDVTKDLEYERLYSLIKAQETALHISENRLFYLSVAPQFFGVIVKKLQESKIVQTNGWKRLLIEKPFGHDVTSARDLNEKLSRVFDEEEIYRIDHYLGKPMVQNLETLEFANPVLQTLWNNEYIANVQITASEIVGVEKRAAYYEKAGAIRDMFQNHLLQLLMMFSMHFPNGFSAKNIRQEKRKVMEAVRPIKKEDVFKEVIRGQYGPGEINGEQVIGYKKEPGVDPSSTNDTFIAARLWIDDSLWKGVPFYIRTGKRMKEKSTRIVIEFKNTKYNKQTEPNLLEIGINPESEVSLQLNSRNPLKEGEIEPIHVDFTPEQRGIPEAYENILVDALEGDATFFAHWKEVELSWQLVQPILEAFEENLVPLHDYSSGSYGPKAAHILLEEDGFFWWSIDNKNEKEDIDKDG</sequence>
<evidence type="ECO:0000256" key="1">
    <source>
        <dbReference type="ARBA" id="ARBA00004937"/>
    </source>
</evidence>
<feature type="domain" description="Glucose-6-phosphate dehydrogenase C-terminal" evidence="8">
    <location>
        <begin position="192"/>
        <end position="478"/>
    </location>
</feature>
<evidence type="ECO:0000259" key="7">
    <source>
        <dbReference type="Pfam" id="PF00479"/>
    </source>
</evidence>
<feature type="active site" description="Proton acceptor" evidence="6">
    <location>
        <position position="241"/>
    </location>
</feature>
<dbReference type="EMBL" id="JAOYEY010000035">
    <property type="protein sequence ID" value="MCV9885865.1"/>
    <property type="molecule type" value="Genomic_DNA"/>
</dbReference>
<dbReference type="InterPro" id="IPR022674">
    <property type="entry name" value="G6P_DH_NAD-bd"/>
</dbReference>
<reference evidence="9 10" key="1">
    <citation type="submission" date="2022-10" db="EMBL/GenBank/DDBJ databases">
        <title>Draft genome assembly of moderately radiation resistant bacterium Metabacillus halosaccharovorans.</title>
        <authorList>
            <person name="Pal S."/>
            <person name="Gopinathan A."/>
        </authorList>
    </citation>
    <scope>NUCLEOTIDE SEQUENCE [LARGE SCALE GENOMIC DNA]</scope>
    <source>
        <strain evidence="9 10">VITHBRA001</strain>
    </source>
</reference>
<feature type="binding site" evidence="6">
    <location>
        <position position="179"/>
    </location>
    <ligand>
        <name>substrate</name>
    </ligand>
</feature>
<dbReference type="Gene3D" id="3.30.360.10">
    <property type="entry name" value="Dihydrodipicolinate Reductase, domain 2"/>
    <property type="match status" value="1"/>
</dbReference>
<comment type="pathway">
    <text evidence="1 6">Carbohydrate degradation; pentose phosphate pathway; D-ribulose 5-phosphate from D-glucose 6-phosphate (oxidative stage): step 1/3.</text>
</comment>
<feature type="binding site" evidence="6">
    <location>
        <position position="149"/>
    </location>
    <ligand>
        <name>NADP(+)</name>
        <dbReference type="ChEBI" id="CHEBI:58349"/>
    </ligand>
</feature>
<dbReference type="PANTHER" id="PTHR23429:SF0">
    <property type="entry name" value="GLUCOSE-6-PHOSPHATE 1-DEHYDROGENASE"/>
    <property type="match status" value="1"/>
</dbReference>
<dbReference type="Pfam" id="PF02781">
    <property type="entry name" value="G6PD_C"/>
    <property type="match status" value="1"/>
</dbReference>
<dbReference type="Gene3D" id="3.40.50.720">
    <property type="entry name" value="NAD(P)-binding Rossmann-like Domain"/>
    <property type="match status" value="1"/>
</dbReference>